<dbReference type="PANTHER" id="PTHR42951:SF22">
    <property type="entry name" value="METALLO BETA-LACTAMASE SUPERFAMILY LIPOPROTEIN"/>
    <property type="match status" value="1"/>
</dbReference>
<dbReference type="SUPFAM" id="SSF56281">
    <property type="entry name" value="Metallo-hydrolase/oxidoreductase"/>
    <property type="match status" value="1"/>
</dbReference>
<keyword evidence="3" id="KW-1185">Reference proteome</keyword>
<evidence type="ECO:0000259" key="1">
    <source>
        <dbReference type="SMART" id="SM00849"/>
    </source>
</evidence>
<dbReference type="Pfam" id="PF00753">
    <property type="entry name" value="Lactamase_B"/>
    <property type="match status" value="1"/>
</dbReference>
<dbReference type="PANTHER" id="PTHR42951">
    <property type="entry name" value="METALLO-BETA-LACTAMASE DOMAIN-CONTAINING"/>
    <property type="match status" value="1"/>
</dbReference>
<dbReference type="SMART" id="SM00849">
    <property type="entry name" value="Lactamase_B"/>
    <property type="match status" value="1"/>
</dbReference>
<dbReference type="InterPro" id="IPR036866">
    <property type="entry name" value="RibonucZ/Hydroxyglut_hydro"/>
</dbReference>
<organism evidence="2 3">
    <name type="scientific">Heliophilum fasciatum</name>
    <dbReference type="NCBI Taxonomy" id="35700"/>
    <lineage>
        <taxon>Bacteria</taxon>
        <taxon>Bacillati</taxon>
        <taxon>Bacillota</taxon>
        <taxon>Clostridia</taxon>
        <taxon>Eubacteriales</taxon>
        <taxon>Heliobacteriaceae</taxon>
        <taxon>Heliophilum</taxon>
    </lineage>
</organism>
<accession>A0A4R2S894</accession>
<dbReference type="Proteomes" id="UP000294813">
    <property type="component" value="Unassembled WGS sequence"/>
</dbReference>
<comment type="caution">
    <text evidence="2">The sequence shown here is derived from an EMBL/GenBank/DDBJ whole genome shotgun (WGS) entry which is preliminary data.</text>
</comment>
<dbReference type="CDD" id="cd07726">
    <property type="entry name" value="ST1585-like_MBL-fold"/>
    <property type="match status" value="1"/>
</dbReference>
<sequence length="317" mass="34859">MSADQQARLIQWDHGVAQYDLMYGGQPECASGYVITGAVPTLIETGTSGAFENTLAALQALAIAPQDVQYVIVTHIHLDHAGGAGRLLQALPNAKLVVHPRGARHMIDPTKLIASAREVYGDSFEQLFDPIVPVPQERVILAEDGMTLALDGRTLTLLDTPGHARHHVAIYDDLSRGIFSGDTIGLTFPALNQLGARFYCPTSSPTQFDPAALKATLTRCAALQPEVIYFTHYGRHEGALAIIEQNLQWIDTYVQLGQVHYDRQEGWSSIARAMRQAFYEQLQQQGIGPEQPELATLEFDLELNAKGLACFLDRQRD</sequence>
<dbReference type="GO" id="GO:0016787">
    <property type="term" value="F:hydrolase activity"/>
    <property type="evidence" value="ECO:0007669"/>
    <property type="project" value="UniProtKB-KW"/>
</dbReference>
<evidence type="ECO:0000313" key="3">
    <source>
        <dbReference type="Proteomes" id="UP000294813"/>
    </source>
</evidence>
<feature type="domain" description="Metallo-beta-lactamase" evidence="1">
    <location>
        <begin position="29"/>
        <end position="232"/>
    </location>
</feature>
<dbReference type="RefSeq" id="WP_131917840.1">
    <property type="nucleotide sequence ID" value="NZ_JAOQNU010000002.1"/>
</dbReference>
<protein>
    <submittedName>
        <fullName evidence="2">Glyoxylase-like metal-dependent hydrolase (Beta-lactamase superfamily II)</fullName>
    </submittedName>
</protein>
<dbReference type="EMBL" id="SLXT01000002">
    <property type="protein sequence ID" value="TCP68631.1"/>
    <property type="molecule type" value="Genomic_DNA"/>
</dbReference>
<evidence type="ECO:0000313" key="2">
    <source>
        <dbReference type="EMBL" id="TCP68631.1"/>
    </source>
</evidence>
<dbReference type="InterPro" id="IPR037482">
    <property type="entry name" value="ST1585_MBL-fold"/>
</dbReference>
<reference evidence="2 3" key="1">
    <citation type="submission" date="2019-03" db="EMBL/GenBank/DDBJ databases">
        <title>Genomic Encyclopedia of Type Strains, Phase IV (KMG-IV): sequencing the most valuable type-strain genomes for metagenomic binning, comparative biology and taxonomic classification.</title>
        <authorList>
            <person name="Goeker M."/>
        </authorList>
    </citation>
    <scope>NUCLEOTIDE SEQUENCE [LARGE SCALE GENOMIC DNA]</scope>
    <source>
        <strain evidence="2 3">DSM 11170</strain>
    </source>
</reference>
<keyword evidence="2" id="KW-0378">Hydrolase</keyword>
<dbReference type="Gene3D" id="3.60.15.10">
    <property type="entry name" value="Ribonuclease Z/Hydroxyacylglutathione hydrolase-like"/>
    <property type="match status" value="1"/>
</dbReference>
<dbReference type="AlphaFoldDB" id="A0A4R2S894"/>
<name>A0A4R2S894_9FIRM</name>
<dbReference type="InterPro" id="IPR050855">
    <property type="entry name" value="NDM-1-like"/>
</dbReference>
<dbReference type="InterPro" id="IPR001279">
    <property type="entry name" value="Metallo-B-lactamas"/>
</dbReference>
<proteinExistence type="predicted"/>
<dbReference type="OrthoDB" id="9761531at2"/>
<gene>
    <name evidence="2" type="ORF">EDD73_10226</name>
</gene>